<dbReference type="JaponicusDB" id="SJAG_01284"/>
<dbReference type="InterPro" id="IPR036236">
    <property type="entry name" value="Znf_C2H2_sf"/>
</dbReference>
<accession>B6K092</accession>
<keyword evidence="5 8" id="KW-0863">Zinc-finger</keyword>
<dbReference type="HOGENOM" id="CLU_880434_0_0_1"/>
<dbReference type="EC" id="2.1.1.319" evidence="2"/>
<dbReference type="Proteomes" id="UP000001744">
    <property type="component" value="Unassembled WGS sequence"/>
</dbReference>
<dbReference type="InterPro" id="IPR049482">
    <property type="entry name" value="ANM3-like_C2H2_Zf"/>
</dbReference>
<keyword evidence="11" id="KW-1185">Reference proteome</keyword>
<comment type="similarity">
    <text evidence="7">Belongs to the ZNF277 family.</text>
</comment>
<reference evidence="10 11" key="1">
    <citation type="journal article" date="2011" name="Science">
        <title>Comparative functional genomics of the fission yeasts.</title>
        <authorList>
            <person name="Rhind N."/>
            <person name="Chen Z."/>
            <person name="Yassour M."/>
            <person name="Thompson D.A."/>
            <person name="Haas B.J."/>
            <person name="Habib N."/>
            <person name="Wapinski I."/>
            <person name="Roy S."/>
            <person name="Lin M.F."/>
            <person name="Heiman D.I."/>
            <person name="Young S.K."/>
            <person name="Furuya K."/>
            <person name="Guo Y."/>
            <person name="Pidoux A."/>
            <person name="Chen H.M."/>
            <person name="Robbertse B."/>
            <person name="Goldberg J.M."/>
            <person name="Aoki K."/>
            <person name="Bayne E.H."/>
            <person name="Berlin A.M."/>
            <person name="Desjardins C.A."/>
            <person name="Dobbs E."/>
            <person name="Dukaj L."/>
            <person name="Fan L."/>
            <person name="FitzGerald M.G."/>
            <person name="French C."/>
            <person name="Gujja S."/>
            <person name="Hansen K."/>
            <person name="Keifenheim D."/>
            <person name="Levin J.Z."/>
            <person name="Mosher R.A."/>
            <person name="Mueller C.A."/>
            <person name="Pfiffner J."/>
            <person name="Priest M."/>
            <person name="Russ C."/>
            <person name="Smialowska A."/>
            <person name="Swoboda P."/>
            <person name="Sykes S.M."/>
            <person name="Vaughn M."/>
            <person name="Vengrova S."/>
            <person name="Yoder R."/>
            <person name="Zeng Q."/>
            <person name="Allshire R."/>
            <person name="Baulcombe D."/>
            <person name="Birren B.W."/>
            <person name="Brown W."/>
            <person name="Ekwall K."/>
            <person name="Kellis M."/>
            <person name="Leatherwood J."/>
            <person name="Levin H."/>
            <person name="Margalit H."/>
            <person name="Martienssen R."/>
            <person name="Nieduszynski C.A."/>
            <person name="Spatafora J.W."/>
            <person name="Friedman N."/>
            <person name="Dalgaard J.Z."/>
            <person name="Baumann P."/>
            <person name="Niki H."/>
            <person name="Regev A."/>
            <person name="Nusbaum C."/>
        </authorList>
    </citation>
    <scope>NUCLEOTIDE SEQUENCE [LARGE SCALE GENOMIC DNA]</scope>
    <source>
        <strain evidence="11">yFS275 / FY16936</strain>
    </source>
</reference>
<evidence type="ECO:0000256" key="5">
    <source>
        <dbReference type="ARBA" id="ARBA00022771"/>
    </source>
</evidence>
<evidence type="ECO:0000313" key="10">
    <source>
        <dbReference type="EMBL" id="EEB06242.1"/>
    </source>
</evidence>
<dbReference type="Pfam" id="PF21137">
    <property type="entry name" value="ANM3_C2H2_Zf"/>
    <property type="match status" value="1"/>
</dbReference>
<dbReference type="GeneID" id="7052359"/>
<evidence type="ECO:0000256" key="4">
    <source>
        <dbReference type="ARBA" id="ARBA00022723"/>
    </source>
</evidence>
<name>B6K092_SCHJY</name>
<proteinExistence type="inferred from homology"/>
<evidence type="ECO:0000313" key="11">
    <source>
        <dbReference type="Proteomes" id="UP000001744"/>
    </source>
</evidence>
<dbReference type="eggNOG" id="KOG2482">
    <property type="taxonomic scope" value="Eukaryota"/>
</dbReference>
<dbReference type="SMART" id="SM00355">
    <property type="entry name" value="ZnF_C2H2"/>
    <property type="match status" value="3"/>
</dbReference>
<dbReference type="PROSITE" id="PS00028">
    <property type="entry name" value="ZINC_FINGER_C2H2_1"/>
    <property type="match status" value="1"/>
</dbReference>
<dbReference type="OrthoDB" id="7848332at2759"/>
<feature type="domain" description="C2H2-type" evidence="9">
    <location>
        <begin position="156"/>
        <end position="185"/>
    </location>
</feature>
<dbReference type="EMBL" id="KE651168">
    <property type="protein sequence ID" value="EEB06242.1"/>
    <property type="molecule type" value="Genomic_DNA"/>
</dbReference>
<evidence type="ECO:0000256" key="6">
    <source>
        <dbReference type="ARBA" id="ARBA00022833"/>
    </source>
</evidence>
<protein>
    <recommendedName>
        <fullName evidence="2">type I protein arginine methyltransferase</fullName>
        <ecNumber evidence="2">2.1.1.319</ecNumber>
    </recommendedName>
</protein>
<sequence>MERQSRTNRTFCQIPIVLLKMLHCPRDNSKFNKLKDATDHLINIHNFNELQHLKNATLCTPELLDALAKVDGSTNDTLLQLAQKNALNRVLQDQQEERQKGETLKLSCLFCPTKHLSRLQWFEHSFKKHDFNIGRPDNVVYLNEFIDLVKIELNDLSCICCHSRFSSRHLLLQHMRQKRHFRVDPKMSNFDKFYVVNYLPPENSSKDLNIGEESDKSDSGWSDLEDEIVLAQCVFCPLKFEAFACLDHLKNAHNYDLIKIQRVHHLDVYGTIRLINYARETKSNKVPPPSDVMWEDPKWLFPRIPDDALLTVIDEP</sequence>
<evidence type="ECO:0000259" key="9">
    <source>
        <dbReference type="PROSITE" id="PS50157"/>
    </source>
</evidence>
<dbReference type="Pfam" id="PF12756">
    <property type="entry name" value="zf-C2H2_2"/>
    <property type="match status" value="1"/>
</dbReference>
<evidence type="ECO:0000256" key="2">
    <source>
        <dbReference type="ARBA" id="ARBA00011925"/>
    </source>
</evidence>
<dbReference type="GO" id="GO:0035242">
    <property type="term" value="F:protein-arginine omega-N asymmetric methyltransferase activity"/>
    <property type="evidence" value="ECO:0007669"/>
    <property type="project" value="UniProtKB-EC"/>
</dbReference>
<evidence type="ECO:0000256" key="7">
    <source>
        <dbReference type="ARBA" id="ARBA00034119"/>
    </source>
</evidence>
<dbReference type="InterPro" id="IPR040048">
    <property type="entry name" value="ZNF277"/>
</dbReference>
<dbReference type="GO" id="GO:0005737">
    <property type="term" value="C:cytoplasm"/>
    <property type="evidence" value="ECO:0007669"/>
    <property type="project" value="UniProtKB-SubCell"/>
</dbReference>
<dbReference type="RefSeq" id="XP_002172535.1">
    <property type="nucleotide sequence ID" value="XM_002172499.1"/>
</dbReference>
<dbReference type="SUPFAM" id="SSF57667">
    <property type="entry name" value="beta-beta-alpha zinc fingers"/>
    <property type="match status" value="2"/>
</dbReference>
<dbReference type="PANTHER" id="PTHR13267:SF3">
    <property type="entry name" value="ZINC FINGER PROTEIN 277"/>
    <property type="match status" value="1"/>
</dbReference>
<gene>
    <name evidence="10" type="ORF">SJAG_01284</name>
</gene>
<keyword evidence="4" id="KW-0479">Metal-binding</keyword>
<evidence type="ECO:0000256" key="8">
    <source>
        <dbReference type="PROSITE-ProRule" id="PRU00042"/>
    </source>
</evidence>
<dbReference type="PROSITE" id="PS50157">
    <property type="entry name" value="ZINC_FINGER_C2H2_2"/>
    <property type="match status" value="1"/>
</dbReference>
<dbReference type="PANTHER" id="PTHR13267">
    <property type="entry name" value="ZINC FINGER PROTEIN 277"/>
    <property type="match status" value="1"/>
</dbReference>
<keyword evidence="6" id="KW-0862">Zinc</keyword>
<dbReference type="InterPro" id="IPR041661">
    <property type="entry name" value="ZN622/Rei1/Reh1_Znf-C2H2"/>
</dbReference>
<evidence type="ECO:0000256" key="1">
    <source>
        <dbReference type="ARBA" id="ARBA00004496"/>
    </source>
</evidence>
<comment type="subcellular location">
    <subcellularLocation>
        <location evidence="1">Cytoplasm</location>
    </subcellularLocation>
</comment>
<dbReference type="OMA" id="YDRFYLI"/>
<keyword evidence="3" id="KW-0963">Cytoplasm</keyword>
<evidence type="ECO:0000256" key="3">
    <source>
        <dbReference type="ARBA" id="ARBA00022490"/>
    </source>
</evidence>
<dbReference type="InterPro" id="IPR013087">
    <property type="entry name" value="Znf_C2H2_type"/>
</dbReference>
<dbReference type="AlphaFoldDB" id="B6K092"/>
<dbReference type="VEuPathDB" id="FungiDB:SJAG_01284"/>
<organism evidence="10 11">
    <name type="scientific">Schizosaccharomyces japonicus (strain yFS275 / FY16936)</name>
    <name type="common">Fission yeast</name>
    <dbReference type="NCBI Taxonomy" id="402676"/>
    <lineage>
        <taxon>Eukaryota</taxon>
        <taxon>Fungi</taxon>
        <taxon>Dikarya</taxon>
        <taxon>Ascomycota</taxon>
        <taxon>Taphrinomycotina</taxon>
        <taxon>Schizosaccharomycetes</taxon>
        <taxon>Schizosaccharomycetales</taxon>
        <taxon>Schizosaccharomycetaceae</taxon>
        <taxon>Schizosaccharomyces</taxon>
    </lineage>
</organism>
<dbReference type="GO" id="GO:0008270">
    <property type="term" value="F:zinc ion binding"/>
    <property type="evidence" value="ECO:0007669"/>
    <property type="project" value="UniProtKB-KW"/>
</dbReference>